<dbReference type="SUPFAM" id="SSF52317">
    <property type="entry name" value="Class I glutamine amidotransferase-like"/>
    <property type="match status" value="1"/>
</dbReference>
<reference evidence="4 5" key="1">
    <citation type="submission" date="2017-03" db="EMBL/GenBank/DDBJ databases">
        <authorList>
            <person name="Afonso C.L."/>
            <person name="Miller P.J."/>
            <person name="Scott M.A."/>
            <person name="Spackman E."/>
            <person name="Goraichik I."/>
            <person name="Dimitrov K.M."/>
            <person name="Suarez D.L."/>
            <person name="Swayne D.E."/>
        </authorList>
    </citation>
    <scope>NUCLEOTIDE SEQUENCE [LARGE SCALE GENOMIC DNA]</scope>
    <source>
        <strain evidence="4 5">CECT 7745</strain>
    </source>
</reference>
<evidence type="ECO:0000313" key="5">
    <source>
        <dbReference type="Proteomes" id="UP000193224"/>
    </source>
</evidence>
<keyword evidence="4" id="KW-0456">Lyase</keyword>
<dbReference type="InterPro" id="IPR018060">
    <property type="entry name" value="HTH_AraC"/>
</dbReference>
<accession>A0A1X7BLF8</accession>
<dbReference type="AlphaFoldDB" id="A0A1X7BLF8"/>
<dbReference type="SUPFAM" id="SSF46689">
    <property type="entry name" value="Homeodomain-like"/>
    <property type="match status" value="1"/>
</dbReference>
<gene>
    <name evidence="4" type="primary">inhA_1</name>
    <name evidence="4" type="ORF">ROA7745_00284</name>
</gene>
<dbReference type="Gene3D" id="1.10.10.60">
    <property type="entry name" value="Homeodomain-like"/>
    <property type="match status" value="1"/>
</dbReference>
<dbReference type="Gene3D" id="3.40.50.880">
    <property type="match status" value="1"/>
</dbReference>
<dbReference type="Pfam" id="PF01965">
    <property type="entry name" value="DJ-1_PfpI"/>
    <property type="match status" value="1"/>
</dbReference>
<dbReference type="PANTHER" id="PTHR43130:SF3">
    <property type="entry name" value="HTH-TYPE TRANSCRIPTIONAL REGULATOR RV1931C"/>
    <property type="match status" value="1"/>
</dbReference>
<dbReference type="PROSITE" id="PS01124">
    <property type="entry name" value="HTH_ARAC_FAMILY_2"/>
    <property type="match status" value="1"/>
</dbReference>
<dbReference type="InterPro" id="IPR009057">
    <property type="entry name" value="Homeodomain-like_sf"/>
</dbReference>
<dbReference type="EC" id="4.2.1.103" evidence="4"/>
<dbReference type="CDD" id="cd03137">
    <property type="entry name" value="GATase1_AraC_1"/>
    <property type="match status" value="1"/>
</dbReference>
<dbReference type="SMART" id="SM00342">
    <property type="entry name" value="HTH_ARAC"/>
    <property type="match status" value="1"/>
</dbReference>
<sequence>MDKPCRQIDVLLYDDVNLLDVAGPVQAFSAVNDLQPGRYGLRYVSLAGSAVRSSCGLRLAVDAQFTDQSGQDVLVPGGMGVDEVMTDRRALDGLAGWVGGGDDRRLISVCSGALILAAAGLLDGRKATTHWGREQQARALFPAVRWATNELYHIDGRIMTSAGVTAGIDLALEIIRRDCGEDIALMVARELVVYLKRTGGQNQFADLLEAQFSGDRALRQLIDALQADPGHGWTLDDMADAAGLTARTLSRRFAATFGQSPVKFLERYRVKRASDVLSGGAPAGRAVEVSGFGDFQQMQRAFKRQLGTTIGGYRRNFSASG</sequence>
<dbReference type="InterPro" id="IPR002818">
    <property type="entry name" value="DJ-1/PfpI"/>
</dbReference>
<dbReference type="EMBL" id="FWXB01000001">
    <property type="protein sequence ID" value="SMC10477.1"/>
    <property type="molecule type" value="Genomic_DNA"/>
</dbReference>
<evidence type="ECO:0000256" key="2">
    <source>
        <dbReference type="ARBA" id="ARBA00023163"/>
    </source>
</evidence>
<dbReference type="PANTHER" id="PTHR43130">
    <property type="entry name" value="ARAC-FAMILY TRANSCRIPTIONAL REGULATOR"/>
    <property type="match status" value="1"/>
</dbReference>
<keyword evidence="5" id="KW-1185">Reference proteome</keyword>
<feature type="domain" description="HTH araC/xylS-type" evidence="3">
    <location>
        <begin position="219"/>
        <end position="316"/>
    </location>
</feature>
<dbReference type="Proteomes" id="UP000193224">
    <property type="component" value="Unassembled WGS sequence"/>
</dbReference>
<evidence type="ECO:0000259" key="3">
    <source>
        <dbReference type="PROSITE" id="PS01124"/>
    </source>
</evidence>
<keyword evidence="2" id="KW-0804">Transcription</keyword>
<keyword evidence="1" id="KW-0805">Transcription regulation</keyword>
<evidence type="ECO:0000256" key="1">
    <source>
        <dbReference type="ARBA" id="ARBA00023015"/>
    </source>
</evidence>
<protein>
    <submittedName>
        <fullName evidence="4">Isonitrile hydratase</fullName>
        <ecNumber evidence="4">4.2.1.103</ecNumber>
    </submittedName>
</protein>
<dbReference type="GO" id="GO:0050549">
    <property type="term" value="F:cyclohexyl-isocyanide hydratase activity"/>
    <property type="evidence" value="ECO:0007669"/>
    <property type="project" value="UniProtKB-EC"/>
</dbReference>
<organism evidence="4 5">
    <name type="scientific">Roseovarius aestuarii</name>
    <dbReference type="NCBI Taxonomy" id="475083"/>
    <lineage>
        <taxon>Bacteria</taxon>
        <taxon>Pseudomonadati</taxon>
        <taxon>Pseudomonadota</taxon>
        <taxon>Alphaproteobacteria</taxon>
        <taxon>Rhodobacterales</taxon>
        <taxon>Roseobacteraceae</taxon>
        <taxon>Roseovarius</taxon>
    </lineage>
</organism>
<name>A0A1X7BLF8_9RHOB</name>
<dbReference type="InterPro" id="IPR029062">
    <property type="entry name" value="Class_I_gatase-like"/>
</dbReference>
<dbReference type="RefSeq" id="WP_176237591.1">
    <property type="nucleotide sequence ID" value="NZ_FWXB01000001.1"/>
</dbReference>
<dbReference type="GO" id="GO:0003700">
    <property type="term" value="F:DNA-binding transcription factor activity"/>
    <property type="evidence" value="ECO:0007669"/>
    <property type="project" value="InterPro"/>
</dbReference>
<proteinExistence type="predicted"/>
<dbReference type="GO" id="GO:0043565">
    <property type="term" value="F:sequence-specific DNA binding"/>
    <property type="evidence" value="ECO:0007669"/>
    <property type="project" value="InterPro"/>
</dbReference>
<evidence type="ECO:0000313" key="4">
    <source>
        <dbReference type="EMBL" id="SMC10477.1"/>
    </source>
</evidence>
<dbReference type="InterPro" id="IPR052158">
    <property type="entry name" value="INH-QAR"/>
</dbReference>
<dbReference type="Pfam" id="PF12833">
    <property type="entry name" value="HTH_18"/>
    <property type="match status" value="1"/>
</dbReference>